<dbReference type="STRING" id="121292.AU252_22380"/>
<dbReference type="SUPFAM" id="SSF46785">
    <property type="entry name" value="Winged helix' DNA-binding domain"/>
    <property type="match status" value="1"/>
</dbReference>
<accession>A0A0U3R359</accession>
<dbReference type="InterPro" id="IPR043129">
    <property type="entry name" value="ATPase_NBD"/>
</dbReference>
<dbReference type="PANTHER" id="PTHR18964:SF149">
    <property type="entry name" value="BIFUNCTIONAL UDP-N-ACETYLGLUCOSAMINE 2-EPIMERASE_N-ACETYLMANNOSAMINE KINASE"/>
    <property type="match status" value="1"/>
</dbReference>
<dbReference type="RefSeq" id="WP_058932582.1">
    <property type="nucleotide sequence ID" value="NZ_CP013747.1"/>
</dbReference>
<dbReference type="SUPFAM" id="SSF53067">
    <property type="entry name" value="Actin-like ATPase domain"/>
    <property type="match status" value="1"/>
</dbReference>
<dbReference type="InterPro" id="IPR000600">
    <property type="entry name" value="ROK"/>
</dbReference>
<dbReference type="InterPro" id="IPR036390">
    <property type="entry name" value="WH_DNA-bd_sf"/>
</dbReference>
<organism evidence="3">
    <name type="scientific">Pseudarthrobacter sulfonivorans</name>
    <dbReference type="NCBI Taxonomy" id="121292"/>
    <lineage>
        <taxon>Bacteria</taxon>
        <taxon>Bacillati</taxon>
        <taxon>Actinomycetota</taxon>
        <taxon>Actinomycetes</taxon>
        <taxon>Micrococcales</taxon>
        <taxon>Micrococcaceae</taxon>
        <taxon>Pseudarthrobacter</taxon>
    </lineage>
</organism>
<dbReference type="AlphaFoldDB" id="A0A0U3R359"/>
<feature type="domain" description="HTH marR-type" evidence="2">
    <location>
        <begin position="23"/>
        <end position="69"/>
    </location>
</feature>
<evidence type="ECO:0000256" key="1">
    <source>
        <dbReference type="ARBA" id="ARBA00006479"/>
    </source>
</evidence>
<dbReference type="InterPro" id="IPR036388">
    <property type="entry name" value="WH-like_DNA-bd_sf"/>
</dbReference>
<dbReference type="InterPro" id="IPR000835">
    <property type="entry name" value="HTH_MarR-typ"/>
</dbReference>
<dbReference type="Pfam" id="PF00480">
    <property type="entry name" value="ROK"/>
    <property type="match status" value="1"/>
</dbReference>
<dbReference type="Pfam" id="PF12802">
    <property type="entry name" value="MarR_2"/>
    <property type="match status" value="1"/>
</dbReference>
<evidence type="ECO:0000259" key="2">
    <source>
        <dbReference type="Pfam" id="PF12802"/>
    </source>
</evidence>
<dbReference type="Gene3D" id="1.10.10.10">
    <property type="entry name" value="Winged helix-like DNA-binding domain superfamily/Winged helix DNA-binding domain"/>
    <property type="match status" value="1"/>
</dbReference>
<dbReference type="GO" id="GO:0003700">
    <property type="term" value="F:DNA-binding transcription factor activity"/>
    <property type="evidence" value="ECO:0007669"/>
    <property type="project" value="InterPro"/>
</dbReference>
<dbReference type="Proteomes" id="UP000065151">
    <property type="component" value="Chromosome"/>
</dbReference>
<dbReference type="PANTHER" id="PTHR18964">
    <property type="entry name" value="ROK (REPRESSOR, ORF, KINASE) FAMILY"/>
    <property type="match status" value="1"/>
</dbReference>
<protein>
    <submittedName>
        <fullName evidence="3">Transcriptional regulator</fullName>
    </submittedName>
</protein>
<evidence type="ECO:0000313" key="3">
    <source>
        <dbReference type="EMBL" id="ALV43580.1"/>
    </source>
</evidence>
<proteinExistence type="inferred from homology"/>
<comment type="similarity">
    <text evidence="1">Belongs to the ROK (NagC/XylR) family.</text>
</comment>
<sequence length="406" mass="41900">MMSSATRLPATASDADPSRRNNLALIAALVHHHGVISRADLTRRTGLNRSTVGTLVGQLVALGLVYETAPSGEAQVGRPSPDVRPDPSTAALAVNPEVDAVTIGLVSLGGKVQKKIRFDTERIPTAREAVNIAAAVIAGMRSELDASYRIVGIGMAVPGLVNRADGVVRHAPHLGWRDEPVARMMGEATGYPCLADNDASLGAEAELIFGAGAGRGNLIYLNGGASGIGGGVIADGALLRGSAGYAGELGHTFVRTDGQTCHCGASGCLETEVSQSRLFNLAGLDGGDASQLEAALRAKDTAELAGEIARQLGYLGITLRNAVNTFNPDAIVLDGFLGILHELSPNTLDNLLRTQALDEVGGRARIYRAALGSDLMMIGAAELAFTRLLADPAGISALPAPPAKVR</sequence>
<reference evidence="3 4" key="1">
    <citation type="submission" date="2015-12" db="EMBL/GenBank/DDBJ databases">
        <authorList>
            <person name="Shamseldin A."/>
            <person name="Moawad H."/>
            <person name="Abd El-Rahim W.M."/>
            <person name="Sadowsky M.J."/>
        </authorList>
    </citation>
    <scope>NUCLEOTIDE SEQUENCE [LARGE SCALE GENOMIC DNA]</scope>
    <source>
        <strain evidence="3 4">Ar51</strain>
    </source>
</reference>
<dbReference type="EMBL" id="CP013747">
    <property type="protein sequence ID" value="ALV43580.1"/>
    <property type="molecule type" value="Genomic_DNA"/>
</dbReference>
<name>A0A0U3R359_9MICC</name>
<gene>
    <name evidence="3" type="ORF">AU252_22380</name>
</gene>
<dbReference type="Gene3D" id="3.30.420.40">
    <property type="match status" value="2"/>
</dbReference>
<dbReference type="KEGG" id="psul:AU252_22380"/>
<evidence type="ECO:0000313" key="4">
    <source>
        <dbReference type="Proteomes" id="UP000065151"/>
    </source>
</evidence>